<name>A0A3S3R080_9BACT</name>
<dbReference type="EMBL" id="MTKO01000045">
    <property type="protein sequence ID" value="RWX46977.1"/>
    <property type="molecule type" value="Genomic_DNA"/>
</dbReference>
<sequence>MVIADTGLWVAWHIRKTGITNWRNNVLPNYRSKMSG</sequence>
<dbReference type="AlphaFoldDB" id="A0A3S3R080"/>
<evidence type="ECO:0000313" key="2">
    <source>
        <dbReference type="Proteomes" id="UP000287853"/>
    </source>
</evidence>
<proteinExistence type="predicted"/>
<dbReference type="Proteomes" id="UP000287853">
    <property type="component" value="Unassembled WGS sequence"/>
</dbReference>
<keyword evidence="2" id="KW-1185">Reference proteome</keyword>
<evidence type="ECO:0000313" key="1">
    <source>
        <dbReference type="EMBL" id="RWX46977.1"/>
    </source>
</evidence>
<reference evidence="1 2" key="1">
    <citation type="submission" date="2017-01" db="EMBL/GenBank/DDBJ databases">
        <title>The cable genome- insights into the physiology and evolution of filamentous bacteria capable of sulfide oxidation via long distance electron transfer.</title>
        <authorList>
            <person name="Schreiber L."/>
            <person name="Bjerg J.T."/>
            <person name="Boggild A."/>
            <person name="Van De Vossenberg J."/>
            <person name="Meysman F."/>
            <person name="Nielsen L.P."/>
            <person name="Schramm A."/>
            <person name="Kjeldsen K.U."/>
        </authorList>
    </citation>
    <scope>NUCLEOTIDE SEQUENCE [LARGE SCALE GENOMIC DNA]</scope>
    <source>
        <strain evidence="1">MCF</strain>
    </source>
</reference>
<organism evidence="1 2">
    <name type="scientific">Candidatus Electrothrix aarhusensis</name>
    <dbReference type="NCBI Taxonomy" id="1859131"/>
    <lineage>
        <taxon>Bacteria</taxon>
        <taxon>Pseudomonadati</taxon>
        <taxon>Thermodesulfobacteriota</taxon>
        <taxon>Desulfobulbia</taxon>
        <taxon>Desulfobulbales</taxon>
        <taxon>Desulfobulbaceae</taxon>
        <taxon>Candidatus Electrothrix</taxon>
    </lineage>
</organism>
<gene>
    <name evidence="1" type="ORF">H206_12285</name>
</gene>
<protein>
    <submittedName>
        <fullName evidence="1">Uncharacterized protein</fullName>
    </submittedName>
</protein>
<accession>A0A3S3R080</accession>
<comment type="caution">
    <text evidence="1">The sequence shown here is derived from an EMBL/GenBank/DDBJ whole genome shotgun (WGS) entry which is preliminary data.</text>
</comment>